<dbReference type="InterPro" id="IPR015813">
    <property type="entry name" value="Pyrv/PenolPyrv_kinase-like_dom"/>
</dbReference>
<dbReference type="EMBL" id="CP055900">
    <property type="protein sequence ID" value="QKX57743.1"/>
    <property type="molecule type" value="Genomic_DNA"/>
</dbReference>
<name>A0A7H8QYA7_TALRU</name>
<protein>
    <submittedName>
        <fullName evidence="1">Uncharacterized protein</fullName>
    </submittedName>
</protein>
<keyword evidence="2" id="KW-1185">Reference proteome</keyword>
<feature type="non-terminal residue" evidence="1">
    <location>
        <position position="79"/>
    </location>
</feature>
<accession>A0A7H8QYA7</accession>
<evidence type="ECO:0000313" key="1">
    <source>
        <dbReference type="EMBL" id="QKX57743.1"/>
    </source>
</evidence>
<dbReference type="InterPro" id="IPR040442">
    <property type="entry name" value="Pyrv_kinase-like_dom_sf"/>
</dbReference>
<dbReference type="KEGG" id="trg:TRUGW13939_04863"/>
<dbReference type="RefSeq" id="XP_035343921.1">
    <property type="nucleotide sequence ID" value="XM_035488028.1"/>
</dbReference>
<dbReference type="GeneID" id="55992361"/>
<organism evidence="1 2">
    <name type="scientific">Talaromyces rugulosus</name>
    <name type="common">Penicillium rugulosum</name>
    <dbReference type="NCBI Taxonomy" id="121627"/>
    <lineage>
        <taxon>Eukaryota</taxon>
        <taxon>Fungi</taxon>
        <taxon>Dikarya</taxon>
        <taxon>Ascomycota</taxon>
        <taxon>Pezizomycotina</taxon>
        <taxon>Eurotiomycetes</taxon>
        <taxon>Eurotiomycetidae</taxon>
        <taxon>Eurotiales</taxon>
        <taxon>Trichocomaceae</taxon>
        <taxon>Talaromyces</taxon>
        <taxon>Talaromyces sect. Islandici</taxon>
    </lineage>
</organism>
<dbReference type="SUPFAM" id="SSF51621">
    <property type="entry name" value="Phosphoenolpyruvate/pyruvate domain"/>
    <property type="match status" value="1"/>
</dbReference>
<gene>
    <name evidence="1" type="ORF">TRUGW13939_04863</name>
</gene>
<dbReference type="Proteomes" id="UP000509510">
    <property type="component" value="Chromosome III"/>
</dbReference>
<dbReference type="OrthoDB" id="1923844at2759"/>
<dbReference type="GO" id="GO:0003824">
    <property type="term" value="F:catalytic activity"/>
    <property type="evidence" value="ECO:0007669"/>
    <property type="project" value="InterPro"/>
</dbReference>
<proteinExistence type="predicted"/>
<dbReference type="Gene3D" id="3.20.20.60">
    <property type="entry name" value="Phosphoenolpyruvate-binding domains"/>
    <property type="match status" value="1"/>
</dbReference>
<reference evidence="2" key="1">
    <citation type="submission" date="2020-06" db="EMBL/GenBank/DDBJ databases">
        <title>A chromosome-scale genome assembly of Talaromyces rugulosus W13939.</title>
        <authorList>
            <person name="Wang B."/>
            <person name="Guo L."/>
            <person name="Ye K."/>
            <person name="Wang L."/>
        </authorList>
    </citation>
    <scope>NUCLEOTIDE SEQUENCE [LARGE SCALE GENOMIC DNA]</scope>
    <source>
        <strain evidence="2">W13939</strain>
    </source>
</reference>
<evidence type="ECO:0000313" key="2">
    <source>
        <dbReference type="Proteomes" id="UP000509510"/>
    </source>
</evidence>
<sequence length="79" mass="8527">LIPYTGAGTTASWLGMADLGIAQLHDMKTNAGMIANIEPNRPPLIAKMHTGHEGPFMVAKSVQQYILAGFHIEDQVHTT</sequence>
<dbReference type="AlphaFoldDB" id="A0A7H8QYA7"/>